<dbReference type="EMBL" id="CP020332">
    <property type="protein sequence ID" value="AQZ54213.1"/>
    <property type="molecule type" value="Genomic_DNA"/>
</dbReference>
<dbReference type="Proteomes" id="UP000191135">
    <property type="component" value="Plasmid pMM259"/>
</dbReference>
<sequence length="186" mass="20769">MRGRRVIERRARVFLGCEGESEQGYGALLQRLVDASGAKIHVVPVNLQPAGNPLELAKKAERKLAEEIRRGGPFTAQAVMLDTDRLQELPDRGLEARTIFARSEMIAIWQRPDFEGFLLRHFAGHEHDNPPRGRSLAALSALWADYHKNMSASELQKRIGLGHVQRAAGVEPDLAELLKRLKLIAP</sequence>
<dbReference type="KEGG" id="mmed:Mame_04921"/>
<name>A0A1U9Z927_9HYPH</name>
<keyword evidence="1" id="KW-0614">Plasmid</keyword>
<evidence type="ECO:0000313" key="1">
    <source>
        <dbReference type="EMBL" id="AQZ54213.1"/>
    </source>
</evidence>
<dbReference type="eggNOG" id="ENOG5033XBG">
    <property type="taxonomic scope" value="Bacteria"/>
</dbReference>
<protein>
    <recommendedName>
        <fullName evidence="3">RloB domain-containing protein</fullName>
    </recommendedName>
</protein>
<organism evidence="1 2">
    <name type="scientific">Martelella mediterranea DSM 17316</name>
    <dbReference type="NCBI Taxonomy" id="1122214"/>
    <lineage>
        <taxon>Bacteria</taxon>
        <taxon>Pseudomonadati</taxon>
        <taxon>Pseudomonadota</taxon>
        <taxon>Alphaproteobacteria</taxon>
        <taxon>Hyphomicrobiales</taxon>
        <taxon>Aurantimonadaceae</taxon>
        <taxon>Martelella</taxon>
    </lineage>
</organism>
<reference evidence="1 2" key="1">
    <citation type="submission" date="2017-03" db="EMBL/GenBank/DDBJ databases">
        <title>Foreign affairs: Plasmid Transfer between Roseobacters and Rhizobia.</title>
        <authorList>
            <person name="Bartling P."/>
            <person name="Bunk B."/>
            <person name="Overmann J."/>
            <person name="Brinkmann H."/>
            <person name="Petersen J."/>
        </authorList>
    </citation>
    <scope>NUCLEOTIDE SEQUENCE [LARGE SCALE GENOMIC DNA]</scope>
    <source>
        <strain evidence="1 2">MACL11</strain>
        <plasmid evidence="2">Plasmid pmm259</plasmid>
    </source>
</reference>
<dbReference type="RefSeq" id="WP_018065936.1">
    <property type="nucleotide sequence ID" value="NZ_AQWH01000017.1"/>
</dbReference>
<geneLocation type="plasmid" evidence="2">
    <name>pmm259</name>
</geneLocation>
<keyword evidence="2" id="KW-1185">Reference proteome</keyword>
<evidence type="ECO:0008006" key="3">
    <source>
        <dbReference type="Google" id="ProtNLM"/>
    </source>
</evidence>
<dbReference type="OrthoDB" id="199633at2"/>
<dbReference type="AlphaFoldDB" id="A0A1U9Z927"/>
<proteinExistence type="predicted"/>
<evidence type="ECO:0000313" key="2">
    <source>
        <dbReference type="Proteomes" id="UP000191135"/>
    </source>
</evidence>
<accession>A0A1U9Z927</accession>
<gene>
    <name evidence="1" type="ORF">Mame_04921</name>
</gene>